<keyword evidence="2" id="KW-0564">Palmitate</keyword>
<dbReference type="InterPro" id="IPR001320">
    <property type="entry name" value="Iontro_rcpt_C"/>
</dbReference>
<keyword evidence="8" id="KW-1185">Reference proteome</keyword>
<dbReference type="Pfam" id="PF00497">
    <property type="entry name" value="SBP_bac_3"/>
    <property type="match status" value="1"/>
</dbReference>
<feature type="domain" description="Solute-binding protein family 3/N-terminal" evidence="5">
    <location>
        <begin position="31"/>
        <end position="257"/>
    </location>
</feature>
<evidence type="ECO:0000256" key="2">
    <source>
        <dbReference type="ARBA" id="ARBA00023139"/>
    </source>
</evidence>
<dbReference type="Proteomes" id="UP000682134">
    <property type="component" value="Unassembled WGS sequence"/>
</dbReference>
<gene>
    <name evidence="7" type="ORF">J5Y03_12660</name>
</gene>
<dbReference type="SMART" id="SM00062">
    <property type="entry name" value="PBPb"/>
    <property type="match status" value="1"/>
</dbReference>
<dbReference type="GO" id="GO:0016020">
    <property type="term" value="C:membrane"/>
    <property type="evidence" value="ECO:0007669"/>
    <property type="project" value="InterPro"/>
</dbReference>
<dbReference type="PANTHER" id="PTHR35936:SF34">
    <property type="entry name" value="ABC TRANSPORTER EXTRACELLULAR-BINDING PROTEIN YCKB-RELATED"/>
    <property type="match status" value="1"/>
</dbReference>
<dbReference type="Gene3D" id="3.40.190.10">
    <property type="entry name" value="Periplasmic binding protein-like II"/>
    <property type="match status" value="2"/>
</dbReference>
<protein>
    <submittedName>
        <fullName evidence="7">Amino acid ABC transporter substrate-binding protein</fullName>
    </submittedName>
</protein>
<keyword evidence="3" id="KW-0449">Lipoprotein</keyword>
<feature type="signal peptide" evidence="4">
    <location>
        <begin position="1"/>
        <end position="20"/>
    </location>
</feature>
<proteinExistence type="predicted"/>
<evidence type="ECO:0000256" key="4">
    <source>
        <dbReference type="SAM" id="SignalP"/>
    </source>
</evidence>
<reference evidence="7" key="1">
    <citation type="submission" date="2021-04" db="EMBL/GenBank/DDBJ databases">
        <title>Genome seq and assembly of Bacillus sp.</title>
        <authorList>
            <person name="Chhetri G."/>
        </authorList>
    </citation>
    <scope>NUCLEOTIDE SEQUENCE</scope>
    <source>
        <strain evidence="7">RG28</strain>
    </source>
</reference>
<dbReference type="InterPro" id="IPR001638">
    <property type="entry name" value="Solute-binding_3/MltF_N"/>
</dbReference>
<evidence type="ECO:0000259" key="5">
    <source>
        <dbReference type="SMART" id="SM00062"/>
    </source>
</evidence>
<comment type="caution">
    <text evidence="7">The sequence shown here is derived from an EMBL/GenBank/DDBJ whole genome shotgun (WGS) entry which is preliminary data.</text>
</comment>
<evidence type="ECO:0000256" key="1">
    <source>
        <dbReference type="ARBA" id="ARBA00022729"/>
    </source>
</evidence>
<evidence type="ECO:0000313" key="8">
    <source>
        <dbReference type="Proteomes" id="UP000682134"/>
    </source>
</evidence>
<dbReference type="SUPFAM" id="SSF53850">
    <property type="entry name" value="Periplasmic binding protein-like II"/>
    <property type="match status" value="1"/>
</dbReference>
<feature type="domain" description="Ionotropic glutamate receptor C-terminal" evidence="6">
    <location>
        <begin position="29"/>
        <end position="256"/>
    </location>
</feature>
<dbReference type="EMBL" id="JAGIYQ010000008">
    <property type="protein sequence ID" value="MBP0726025.1"/>
    <property type="molecule type" value="Genomic_DNA"/>
</dbReference>
<dbReference type="GO" id="GO:0015276">
    <property type="term" value="F:ligand-gated monoatomic ion channel activity"/>
    <property type="evidence" value="ECO:0007669"/>
    <property type="project" value="InterPro"/>
</dbReference>
<name>A0A940NKB2_9BACI</name>
<evidence type="ECO:0000256" key="3">
    <source>
        <dbReference type="ARBA" id="ARBA00023288"/>
    </source>
</evidence>
<accession>A0A940NKB2</accession>
<dbReference type="CDD" id="cd00996">
    <property type="entry name" value="PBP2_AatB_like"/>
    <property type="match status" value="1"/>
</dbReference>
<dbReference type="PROSITE" id="PS51257">
    <property type="entry name" value="PROKAR_LIPOPROTEIN"/>
    <property type="match status" value="1"/>
</dbReference>
<evidence type="ECO:0000259" key="6">
    <source>
        <dbReference type="SMART" id="SM00079"/>
    </source>
</evidence>
<dbReference type="SMART" id="SM00079">
    <property type="entry name" value="PBPe"/>
    <property type="match status" value="1"/>
</dbReference>
<dbReference type="PANTHER" id="PTHR35936">
    <property type="entry name" value="MEMBRANE-BOUND LYTIC MUREIN TRANSGLYCOSYLASE F"/>
    <property type="match status" value="1"/>
</dbReference>
<sequence>MKRKFFTAIIMCMISMLVISGCSTNKKNKNEVVVGLDDTFVPMGFKDSNGKLVGFDIDLANEVFKREGMKVTFQPIDWSMKESELRAGNIDAIWNGYSINANRKKQVNFTKPYLANRQVIITLANSQIKTKSDLKGKSVGVQNGSSSLDAVNKDKNLVNSFSGGKPVLYDNNNEALMDLESKRIDAVVADETLARYYINKRGESKYKILQDNFGEEEYGVGVRKDDNQLRAKIDKEIDAMKKDGTYDKIYKKWFGTLK</sequence>
<dbReference type="AlphaFoldDB" id="A0A940NKB2"/>
<keyword evidence="1 4" id="KW-0732">Signal</keyword>
<dbReference type="RefSeq" id="WP_209406214.1">
    <property type="nucleotide sequence ID" value="NZ_JAGIYQ010000008.1"/>
</dbReference>
<feature type="chain" id="PRO_5039304151" evidence="4">
    <location>
        <begin position="21"/>
        <end position="258"/>
    </location>
</feature>
<organism evidence="7 8">
    <name type="scientific">Gottfriedia endophytica</name>
    <dbReference type="NCBI Taxonomy" id="2820819"/>
    <lineage>
        <taxon>Bacteria</taxon>
        <taxon>Bacillati</taxon>
        <taxon>Bacillota</taxon>
        <taxon>Bacilli</taxon>
        <taxon>Bacillales</taxon>
        <taxon>Bacillaceae</taxon>
        <taxon>Gottfriedia</taxon>
    </lineage>
</organism>
<evidence type="ECO:0000313" key="7">
    <source>
        <dbReference type="EMBL" id="MBP0726025.1"/>
    </source>
</evidence>